<dbReference type="InterPro" id="IPR027012">
    <property type="entry name" value="Enkurin_dom"/>
</dbReference>
<feature type="compositionally biased region" description="Low complexity" evidence="1">
    <location>
        <begin position="161"/>
        <end position="177"/>
    </location>
</feature>
<dbReference type="OrthoDB" id="10264920at2759"/>
<protein>
    <recommendedName>
        <fullName evidence="2">Enkurin domain-containing protein</fullName>
    </recommendedName>
</protein>
<feature type="region of interest" description="Disordered" evidence="1">
    <location>
        <begin position="206"/>
        <end position="233"/>
    </location>
</feature>
<sequence>MLIPSNGDVSTKDPVRRTSRNFLLENRLMVSQHPKEKSKARLATMAKNSGPLPYGAQRRPAGGTLRTKSFVEKQIQTEDISDERFLSAAMLKCSERGLFRPARSEGDEPELREGESCGKSMRLRRTASSFELGRMPEQRDGYQSGQYTLPRLLATGLGIESSSGDQSSAGSPSSRSSTPRVRQMDIPEMVDVDLDEALSMRSQTSCDLFSDSPQEQPQEQEMPEEQSQEQLQSESNRMLLEAARERQRQLIAEYNRLPISMGTLRVRNLQRQLEQQLDVADHDVRVLSEEKANMQQFELLNCNRRRLFR</sequence>
<feature type="region of interest" description="Disordered" evidence="1">
    <location>
        <begin position="158"/>
        <end position="186"/>
    </location>
</feature>
<evidence type="ECO:0000259" key="2">
    <source>
        <dbReference type="PROSITE" id="PS51665"/>
    </source>
</evidence>
<organism evidence="3 4">
    <name type="scientific">Drosophila kikkawai</name>
    <name type="common">Fruit fly</name>
    <dbReference type="NCBI Taxonomy" id="30033"/>
    <lineage>
        <taxon>Eukaryota</taxon>
        <taxon>Metazoa</taxon>
        <taxon>Ecdysozoa</taxon>
        <taxon>Arthropoda</taxon>
        <taxon>Hexapoda</taxon>
        <taxon>Insecta</taxon>
        <taxon>Pterygota</taxon>
        <taxon>Neoptera</taxon>
        <taxon>Endopterygota</taxon>
        <taxon>Diptera</taxon>
        <taxon>Brachycera</taxon>
        <taxon>Muscomorpha</taxon>
        <taxon>Ephydroidea</taxon>
        <taxon>Drosophilidae</taxon>
        <taxon>Drosophila</taxon>
        <taxon>Sophophora</taxon>
    </lineage>
</organism>
<evidence type="ECO:0000313" key="3">
    <source>
        <dbReference type="Proteomes" id="UP001652661"/>
    </source>
</evidence>
<feature type="region of interest" description="Disordered" evidence="1">
    <location>
        <begin position="101"/>
        <end position="122"/>
    </location>
</feature>
<evidence type="ECO:0000313" key="4">
    <source>
        <dbReference type="RefSeq" id="XP_017016418.1"/>
    </source>
</evidence>
<dbReference type="Proteomes" id="UP001652661">
    <property type="component" value="Chromosome 3L"/>
</dbReference>
<accession>A0A6P4I1A2</accession>
<reference evidence="4" key="1">
    <citation type="submission" date="2025-08" db="UniProtKB">
        <authorList>
            <consortium name="RefSeq"/>
        </authorList>
    </citation>
    <scope>IDENTIFICATION</scope>
    <source>
        <strain evidence="4">14028-0561.14</strain>
        <tissue evidence="4">Whole fly</tissue>
    </source>
</reference>
<gene>
    <name evidence="4" type="primary">LOC108070451</name>
</gene>
<proteinExistence type="predicted"/>
<dbReference type="Pfam" id="PF13864">
    <property type="entry name" value="Enkurin"/>
    <property type="match status" value="1"/>
</dbReference>
<dbReference type="AlphaFoldDB" id="A0A6P4I1A2"/>
<dbReference type="RefSeq" id="XP_017016418.1">
    <property type="nucleotide sequence ID" value="XM_017160929.3"/>
</dbReference>
<evidence type="ECO:0000256" key="1">
    <source>
        <dbReference type="SAM" id="MobiDB-lite"/>
    </source>
</evidence>
<feature type="compositionally biased region" description="Basic and acidic residues" evidence="1">
    <location>
        <begin position="101"/>
        <end position="116"/>
    </location>
</feature>
<name>A0A6P4I1A2_DROKI</name>
<feature type="domain" description="Enkurin" evidence="2">
    <location>
        <begin position="194"/>
        <end position="295"/>
    </location>
</feature>
<keyword evidence="3" id="KW-1185">Reference proteome</keyword>
<dbReference type="PROSITE" id="PS51665">
    <property type="entry name" value="ENKURIN"/>
    <property type="match status" value="1"/>
</dbReference>
<dbReference type="GeneID" id="108070451"/>